<keyword evidence="1" id="KW-0812">Transmembrane</keyword>
<evidence type="ECO:0000313" key="5">
    <source>
        <dbReference type="Proteomes" id="UP001214530"/>
    </source>
</evidence>
<feature type="domain" description="Protein FecR C-terminal" evidence="3">
    <location>
        <begin position="259"/>
        <end position="325"/>
    </location>
</feature>
<keyword evidence="1" id="KW-1133">Transmembrane helix</keyword>
<dbReference type="PIRSF" id="PIRSF018266">
    <property type="entry name" value="FecR"/>
    <property type="match status" value="1"/>
</dbReference>
<feature type="domain" description="FecR protein" evidence="2">
    <location>
        <begin position="122"/>
        <end position="214"/>
    </location>
</feature>
<organism evidence="4 5">
    <name type="scientific">Candidatus Pedobacter colombiensis</name>
    <dbReference type="NCBI Taxonomy" id="3121371"/>
    <lineage>
        <taxon>Bacteria</taxon>
        <taxon>Pseudomonadati</taxon>
        <taxon>Bacteroidota</taxon>
        <taxon>Sphingobacteriia</taxon>
        <taxon>Sphingobacteriales</taxon>
        <taxon>Sphingobacteriaceae</taxon>
        <taxon>Pedobacter</taxon>
    </lineage>
</organism>
<proteinExistence type="predicted"/>
<dbReference type="AlphaFoldDB" id="A0AAJ6B947"/>
<accession>A0AAJ6B947</accession>
<name>A0AAJ6B947_9SPHI</name>
<dbReference type="Gene3D" id="3.55.50.30">
    <property type="match status" value="1"/>
</dbReference>
<evidence type="ECO:0000256" key="1">
    <source>
        <dbReference type="SAM" id="Phobius"/>
    </source>
</evidence>
<keyword evidence="1" id="KW-0472">Membrane</keyword>
<dbReference type="GO" id="GO:0016989">
    <property type="term" value="F:sigma factor antagonist activity"/>
    <property type="evidence" value="ECO:0007669"/>
    <property type="project" value="TreeGrafter"/>
</dbReference>
<evidence type="ECO:0000259" key="3">
    <source>
        <dbReference type="Pfam" id="PF16344"/>
    </source>
</evidence>
<dbReference type="PANTHER" id="PTHR30273">
    <property type="entry name" value="PERIPLASMIC SIGNAL SENSOR AND SIGMA FACTOR ACTIVATOR FECR-RELATED"/>
    <property type="match status" value="1"/>
</dbReference>
<dbReference type="Gene3D" id="2.60.120.1440">
    <property type="match status" value="1"/>
</dbReference>
<dbReference type="Pfam" id="PF04773">
    <property type="entry name" value="FecR"/>
    <property type="match status" value="1"/>
</dbReference>
<dbReference type="PANTHER" id="PTHR30273:SF2">
    <property type="entry name" value="PROTEIN FECR"/>
    <property type="match status" value="1"/>
</dbReference>
<evidence type="ECO:0000313" key="4">
    <source>
        <dbReference type="EMBL" id="WEK21559.1"/>
    </source>
</evidence>
<gene>
    <name evidence="4" type="ORF">P0Y49_10460</name>
</gene>
<dbReference type="InterPro" id="IPR012373">
    <property type="entry name" value="Ferrdict_sens_TM"/>
</dbReference>
<dbReference type="InterPro" id="IPR006860">
    <property type="entry name" value="FecR"/>
</dbReference>
<evidence type="ECO:0000259" key="2">
    <source>
        <dbReference type="Pfam" id="PF04773"/>
    </source>
</evidence>
<sequence>MKEFDTNEEIMYALIIDDLDATISADDKEILEHWRKASSANEKVYQEFLNVHVNMDKLFEKRGYDVQSSWEVLDKKISLSAEEVPVVSMRSQKAKLWFSIAAAILVVLSVGYYFAFTNRYEVISTGSKGAYIFLPDHTRVDLNSATSIRYNKHDFINDRKLELLKGEVFINVTNHKLPQFKVVLGDIEAVDIGTSFNIVKTSSAIHVIVESGKVALTQASLEKEVLLTPGKLGMYDVNTKVLAATDNLDPNYKAWINKEFVFNEVALAEVADQLSKVYKQPIVIDGNDLKNRKLTAKLHYQTLDSAIAVISASLQCKAIKSKDTYVISVD</sequence>
<protein>
    <submittedName>
        <fullName evidence="4">FecR family protein</fullName>
    </submittedName>
</protein>
<reference evidence="4" key="1">
    <citation type="submission" date="2023-03" db="EMBL/GenBank/DDBJ databases">
        <title>Andean soil-derived lignocellulolytic bacterial consortium as a source of novel taxa and putative plastic-active enzymes.</title>
        <authorList>
            <person name="Diaz-Garcia L."/>
            <person name="Chuvochina M."/>
            <person name="Feuerriegel G."/>
            <person name="Bunk B."/>
            <person name="Sproer C."/>
            <person name="Streit W.R."/>
            <person name="Rodriguez L.M."/>
            <person name="Overmann J."/>
            <person name="Jimenez D.J."/>
        </authorList>
    </citation>
    <scope>NUCLEOTIDE SEQUENCE</scope>
    <source>
        <strain evidence="4">MAG 3858</strain>
    </source>
</reference>
<feature type="transmembrane region" description="Helical" evidence="1">
    <location>
        <begin position="96"/>
        <end position="115"/>
    </location>
</feature>
<dbReference type="Proteomes" id="UP001214530">
    <property type="component" value="Chromosome"/>
</dbReference>
<dbReference type="EMBL" id="CP119313">
    <property type="protein sequence ID" value="WEK21559.1"/>
    <property type="molecule type" value="Genomic_DNA"/>
</dbReference>
<dbReference type="InterPro" id="IPR032508">
    <property type="entry name" value="FecR_C"/>
</dbReference>
<dbReference type="Pfam" id="PF16344">
    <property type="entry name" value="FecR_C"/>
    <property type="match status" value="1"/>
</dbReference>